<dbReference type="Gene3D" id="1.20.1110.10">
    <property type="entry name" value="Calcium-transporting ATPase, transmembrane domain"/>
    <property type="match status" value="1"/>
</dbReference>
<feature type="transmembrane region" description="Helical" evidence="1">
    <location>
        <begin position="237"/>
        <end position="254"/>
    </location>
</feature>
<evidence type="ECO:0000313" key="3">
    <source>
        <dbReference type="EMBL" id="CAD9823146.1"/>
    </source>
</evidence>
<dbReference type="PANTHER" id="PTHR13219:SF6">
    <property type="entry name" value="TRANSMEMBRANE PROTEIN 94"/>
    <property type="match status" value="1"/>
</dbReference>
<keyword evidence="1" id="KW-0812">Transmembrane</keyword>
<dbReference type="SUPFAM" id="SSF81665">
    <property type="entry name" value="Calcium ATPase, transmembrane domain M"/>
    <property type="match status" value="1"/>
</dbReference>
<dbReference type="InterPro" id="IPR039720">
    <property type="entry name" value="TMEM94"/>
</dbReference>
<protein>
    <recommendedName>
        <fullName evidence="2">Cation-transporting P-type ATPase C-terminal domain-containing protein</fullName>
    </recommendedName>
</protein>
<feature type="transmembrane region" description="Helical" evidence="1">
    <location>
        <begin position="266"/>
        <end position="286"/>
    </location>
</feature>
<organism evidence="3">
    <name type="scientific">Attheya septentrionalis</name>
    <dbReference type="NCBI Taxonomy" id="420275"/>
    <lineage>
        <taxon>Eukaryota</taxon>
        <taxon>Sar</taxon>
        <taxon>Stramenopiles</taxon>
        <taxon>Ochrophyta</taxon>
        <taxon>Bacillariophyta</taxon>
        <taxon>Coscinodiscophyceae</taxon>
        <taxon>Chaetocerotophycidae</taxon>
        <taxon>Chaetocerotales</taxon>
        <taxon>Attheyaceae</taxon>
        <taxon>Attheya</taxon>
    </lineage>
</organism>
<dbReference type="InterPro" id="IPR006068">
    <property type="entry name" value="ATPase_P-typ_cation-transptr_C"/>
</dbReference>
<dbReference type="Pfam" id="PF00689">
    <property type="entry name" value="Cation_ATPase_C"/>
    <property type="match status" value="1"/>
</dbReference>
<feature type="transmembrane region" description="Helical" evidence="1">
    <location>
        <begin position="85"/>
        <end position="105"/>
    </location>
</feature>
<feature type="transmembrane region" description="Helical" evidence="1">
    <location>
        <begin position="55"/>
        <end position="79"/>
    </location>
</feature>
<dbReference type="InterPro" id="IPR023298">
    <property type="entry name" value="ATPase_P-typ_TM_dom_sf"/>
</dbReference>
<reference evidence="3" key="1">
    <citation type="submission" date="2021-01" db="EMBL/GenBank/DDBJ databases">
        <authorList>
            <person name="Corre E."/>
            <person name="Pelletier E."/>
            <person name="Niang G."/>
            <person name="Scheremetjew M."/>
            <person name="Finn R."/>
            <person name="Kale V."/>
            <person name="Holt S."/>
            <person name="Cochrane G."/>
            <person name="Meng A."/>
            <person name="Brown T."/>
            <person name="Cohen L."/>
        </authorList>
    </citation>
    <scope>NUCLEOTIDE SEQUENCE</scope>
    <source>
        <strain evidence="3">CCMP2084</strain>
    </source>
</reference>
<accession>A0A7S2ULC5</accession>
<gene>
    <name evidence="3" type="ORF">ASEP1449_LOCUS14980</name>
</gene>
<dbReference type="EMBL" id="HBHQ01022149">
    <property type="protein sequence ID" value="CAD9823146.1"/>
    <property type="molecule type" value="Transcribed_RNA"/>
</dbReference>
<evidence type="ECO:0000256" key="1">
    <source>
        <dbReference type="SAM" id="Phobius"/>
    </source>
</evidence>
<sequence length="315" mass="34921">MTTLGDTLSLDEVAFVNSLAAHSCLFILKGSHSISNIPEIIAYSRASLEASISSALFIMHACITLSLYILFCPCSISTAIPYVPIMGSAFYILIILPLLGLTMAMSSPNEDSMTRVPPKNDESKTFTRKEGQRLAIHSLAKAILPAAFPQVLYLVAFGSLIVENEPDLVENYCDSAPSWASVIRCDALRGYSDTARTSAGTLAFGCMVVCTIFASASFLCGTKPLWDEPPWRRNRSWRNGVGISIFLLGIYLLAALERGTFAALPWYFFCLSVVLPFLCLYCCEVIKRIDRRHENRAVMLRRLQFETRLGMWSPK</sequence>
<evidence type="ECO:0000259" key="2">
    <source>
        <dbReference type="Pfam" id="PF00689"/>
    </source>
</evidence>
<name>A0A7S2ULC5_9STRA</name>
<keyword evidence="1" id="KW-1133">Transmembrane helix</keyword>
<proteinExistence type="predicted"/>
<feature type="transmembrane region" description="Helical" evidence="1">
    <location>
        <begin position="202"/>
        <end position="225"/>
    </location>
</feature>
<feature type="domain" description="Cation-transporting P-type ATPase C-terminal" evidence="2">
    <location>
        <begin position="94"/>
        <end position="289"/>
    </location>
</feature>
<keyword evidence="1" id="KW-0472">Membrane</keyword>
<dbReference type="AlphaFoldDB" id="A0A7S2ULC5"/>
<dbReference type="PANTHER" id="PTHR13219">
    <property type="entry name" value="TRANSMEMBRANE PROTEIN 94"/>
    <property type="match status" value="1"/>
</dbReference>